<evidence type="ECO:0000256" key="3">
    <source>
        <dbReference type="ARBA" id="ARBA00022538"/>
    </source>
</evidence>
<dbReference type="InterPro" id="IPR003972">
    <property type="entry name" value="K_chnl_volt-dep_Kv1"/>
</dbReference>
<dbReference type="SUPFAM" id="SSF81324">
    <property type="entry name" value="Voltage-gated potassium channels"/>
    <property type="match status" value="1"/>
</dbReference>
<evidence type="ECO:0000256" key="6">
    <source>
        <dbReference type="ARBA" id="ARBA00022882"/>
    </source>
</evidence>
<dbReference type="GO" id="GO:0008076">
    <property type="term" value="C:voltage-gated potassium channel complex"/>
    <property type="evidence" value="ECO:0007669"/>
    <property type="project" value="InterPro"/>
</dbReference>
<keyword evidence="4 12" id="KW-0812">Transmembrane</keyword>
<dbReference type="FunFam" id="3.30.710.10:FF:000214">
    <property type="entry name" value="Potassium voltage-gated channel protein shk-1"/>
    <property type="match status" value="1"/>
</dbReference>
<dbReference type="GO" id="GO:0051260">
    <property type="term" value="P:protein homooligomerization"/>
    <property type="evidence" value="ECO:0007669"/>
    <property type="project" value="InterPro"/>
</dbReference>
<evidence type="ECO:0000256" key="4">
    <source>
        <dbReference type="ARBA" id="ARBA00022692"/>
    </source>
</evidence>
<dbReference type="PRINTS" id="PR00169">
    <property type="entry name" value="KCHANNEL"/>
</dbReference>
<evidence type="ECO:0000256" key="11">
    <source>
        <dbReference type="ARBA" id="ARBA00023303"/>
    </source>
</evidence>
<dbReference type="PRINTS" id="PR01496">
    <property type="entry name" value="SHAKERCHANEL"/>
</dbReference>
<feature type="transmembrane region" description="Helical" evidence="12">
    <location>
        <begin position="297"/>
        <end position="318"/>
    </location>
</feature>
<name>A0A0N4U2T2_DRAME</name>
<evidence type="ECO:0000256" key="10">
    <source>
        <dbReference type="ARBA" id="ARBA00023136"/>
    </source>
</evidence>
<feature type="domain" description="BTB" evidence="13">
    <location>
        <begin position="25"/>
        <end position="125"/>
    </location>
</feature>
<keyword evidence="11" id="KW-0407">Ion channel</keyword>
<dbReference type="Pfam" id="PF02214">
    <property type="entry name" value="BTB_2"/>
    <property type="match status" value="1"/>
</dbReference>
<dbReference type="Gene3D" id="3.30.710.10">
    <property type="entry name" value="Potassium Channel Kv1.1, Chain A"/>
    <property type="match status" value="1"/>
</dbReference>
<evidence type="ECO:0000256" key="9">
    <source>
        <dbReference type="ARBA" id="ARBA00023065"/>
    </source>
</evidence>
<dbReference type="PRINTS" id="PR01491">
    <property type="entry name" value="KVCHANNEL"/>
</dbReference>
<evidence type="ECO:0000259" key="13">
    <source>
        <dbReference type="SMART" id="SM00225"/>
    </source>
</evidence>
<dbReference type="OrthoDB" id="415460at2759"/>
<dbReference type="InterPro" id="IPR028325">
    <property type="entry name" value="VG_K_chnl"/>
</dbReference>
<accession>A0A0N4U2T2</accession>
<proteinExistence type="predicted"/>
<evidence type="ECO:0000256" key="8">
    <source>
        <dbReference type="ARBA" id="ARBA00022989"/>
    </source>
</evidence>
<evidence type="ECO:0000256" key="12">
    <source>
        <dbReference type="SAM" id="Phobius"/>
    </source>
</evidence>
<keyword evidence="3" id="KW-0633">Potassium transport</keyword>
<dbReference type="InterPro" id="IPR003131">
    <property type="entry name" value="T1-type_BTB"/>
</dbReference>
<evidence type="ECO:0000256" key="5">
    <source>
        <dbReference type="ARBA" id="ARBA00022826"/>
    </source>
</evidence>
<reference evidence="14 16" key="2">
    <citation type="submission" date="2018-11" db="EMBL/GenBank/DDBJ databases">
        <authorList>
            <consortium name="Pathogen Informatics"/>
        </authorList>
    </citation>
    <scope>NUCLEOTIDE SEQUENCE [LARGE SCALE GENOMIC DNA]</scope>
</reference>
<dbReference type="SUPFAM" id="SSF54695">
    <property type="entry name" value="POZ domain"/>
    <property type="match status" value="1"/>
</dbReference>
<keyword evidence="10 12" id="KW-0472">Membrane</keyword>
<dbReference type="Proteomes" id="UP000274756">
    <property type="component" value="Unassembled WGS sequence"/>
</dbReference>
<evidence type="ECO:0000256" key="1">
    <source>
        <dbReference type="ARBA" id="ARBA00004141"/>
    </source>
</evidence>
<evidence type="ECO:0000313" key="16">
    <source>
        <dbReference type="Proteomes" id="UP000274756"/>
    </source>
</evidence>
<dbReference type="InterPro" id="IPR005821">
    <property type="entry name" value="Ion_trans_dom"/>
</dbReference>
<dbReference type="InterPro" id="IPR003968">
    <property type="entry name" value="K_chnl_volt-dep_Kv"/>
</dbReference>
<dbReference type="Gene3D" id="1.10.287.70">
    <property type="match status" value="1"/>
</dbReference>
<dbReference type="AlphaFoldDB" id="A0A0N4U2T2"/>
<dbReference type="GO" id="GO:0001508">
    <property type="term" value="P:action potential"/>
    <property type="evidence" value="ECO:0007669"/>
    <property type="project" value="TreeGrafter"/>
</dbReference>
<keyword evidence="9" id="KW-0406">Ion transport</keyword>
<dbReference type="Gene3D" id="1.20.120.350">
    <property type="entry name" value="Voltage-gated potassium channels. Chain C"/>
    <property type="match status" value="1"/>
</dbReference>
<organism evidence="15 17">
    <name type="scientific">Dracunculus medinensis</name>
    <name type="common">Guinea worm</name>
    <dbReference type="NCBI Taxonomy" id="318479"/>
    <lineage>
        <taxon>Eukaryota</taxon>
        <taxon>Metazoa</taxon>
        <taxon>Ecdysozoa</taxon>
        <taxon>Nematoda</taxon>
        <taxon>Chromadorea</taxon>
        <taxon>Rhabditida</taxon>
        <taxon>Spirurina</taxon>
        <taxon>Dracunculoidea</taxon>
        <taxon>Dracunculidae</taxon>
        <taxon>Dracunculus</taxon>
    </lineage>
</organism>
<dbReference type="InterPro" id="IPR011333">
    <property type="entry name" value="SKP1/BTB/POZ_sf"/>
</dbReference>
<protein>
    <submittedName>
        <fullName evidence="17">BTB domain-containing protein</fullName>
    </submittedName>
</protein>
<dbReference type="SMART" id="SM00225">
    <property type="entry name" value="BTB"/>
    <property type="match status" value="1"/>
</dbReference>
<keyword evidence="2" id="KW-0813">Transport</keyword>
<feature type="transmembrane region" description="Helical" evidence="12">
    <location>
        <begin position="229"/>
        <end position="247"/>
    </location>
</feature>
<feature type="transmembrane region" description="Helical" evidence="12">
    <location>
        <begin position="197"/>
        <end position="217"/>
    </location>
</feature>
<dbReference type="FunFam" id="1.20.120.350:FF:000071">
    <property type="entry name" value="Potassium voltage-gated channel protein shk-1"/>
    <property type="match status" value="1"/>
</dbReference>
<dbReference type="PANTHER" id="PTHR11537">
    <property type="entry name" value="VOLTAGE-GATED POTASSIUM CHANNEL"/>
    <property type="match status" value="1"/>
</dbReference>
<keyword evidence="8 12" id="KW-1133">Transmembrane helix</keyword>
<evidence type="ECO:0000313" key="14">
    <source>
        <dbReference type="EMBL" id="VDN55395.1"/>
    </source>
</evidence>
<feature type="transmembrane region" description="Helical" evidence="12">
    <location>
        <begin position="156"/>
        <end position="177"/>
    </location>
</feature>
<dbReference type="STRING" id="318479.A0A0N4U2T2"/>
<dbReference type="InterPro" id="IPR027359">
    <property type="entry name" value="Volt_channel_dom_sf"/>
</dbReference>
<dbReference type="WBParaSite" id="DME_0000100801-mRNA-1">
    <property type="protein sequence ID" value="DME_0000100801-mRNA-1"/>
    <property type="gene ID" value="DME_0000100801"/>
</dbReference>
<dbReference type="Proteomes" id="UP000038040">
    <property type="component" value="Unplaced"/>
</dbReference>
<gene>
    <name evidence="14" type="ORF">DME_LOCUS5368</name>
</gene>
<feature type="transmembrane region" description="Helical" evidence="12">
    <location>
        <begin position="333"/>
        <end position="366"/>
    </location>
</feature>
<dbReference type="PANTHER" id="PTHR11537:SF113">
    <property type="entry name" value="POTASSIUM VOLTAGE-GATED CHANNEL PROTEIN SHAKER"/>
    <property type="match status" value="1"/>
</dbReference>
<evidence type="ECO:0000313" key="15">
    <source>
        <dbReference type="Proteomes" id="UP000038040"/>
    </source>
</evidence>
<evidence type="ECO:0000256" key="2">
    <source>
        <dbReference type="ARBA" id="ARBA00022448"/>
    </source>
</evidence>
<keyword evidence="5" id="KW-0631">Potassium channel</keyword>
<dbReference type="EMBL" id="UYYG01001152">
    <property type="protein sequence ID" value="VDN55395.1"/>
    <property type="molecule type" value="Genomic_DNA"/>
</dbReference>
<evidence type="ECO:0000256" key="7">
    <source>
        <dbReference type="ARBA" id="ARBA00022958"/>
    </source>
</evidence>
<dbReference type="Pfam" id="PF00520">
    <property type="entry name" value="Ion_trans"/>
    <property type="match status" value="1"/>
</dbReference>
<evidence type="ECO:0000313" key="17">
    <source>
        <dbReference type="WBParaSite" id="DME_0000100801-mRNA-1"/>
    </source>
</evidence>
<comment type="subcellular location">
    <subcellularLocation>
        <location evidence="1">Membrane</location>
        <topology evidence="1">Multi-pass membrane protein</topology>
    </subcellularLocation>
</comment>
<keyword evidence="7" id="KW-0630">Potassium</keyword>
<sequence length="371" mass="42734">EKFSREINGSIGGPSPALGPSSHDHIININVSGLIFQTYESTLSRYPATLLGNPIKREKFWNEDTKEYFFDRHRTSFESILYIYQSNGTVKRPETVPIELFLKEMRFFEMGEEIMESFWTNEGYEKPKEIKMPRNNLQRRLWELMEYPDSSLSARVMALLSIFIIIVSIVSFCLETLPDFKVETDSDEPSRKWSHPFFWIEFICIIWFTIELLLRFISCPGKLVFMRSFLNIIDFIAIAPFFVNLFWTDATKSGSSMSFAVLRVLRLVRVFRIFKLSRHSVGLQILGKTFRASVQEFCLLIFFLAIALVIFSSGVYFAEQSEPDTKFTSIPASFWFVLVGLYGKLVGGICALIGVLTLALPIPIIVKFISL</sequence>
<keyword evidence="6" id="KW-0851">Voltage-gated channel</keyword>
<dbReference type="InterPro" id="IPR000210">
    <property type="entry name" value="BTB/POZ_dom"/>
</dbReference>
<keyword evidence="16" id="KW-1185">Reference proteome</keyword>
<reference evidence="17" key="1">
    <citation type="submission" date="2017-02" db="UniProtKB">
        <authorList>
            <consortium name="WormBaseParasite"/>
        </authorList>
    </citation>
    <scope>IDENTIFICATION</scope>
</reference>
<dbReference type="GO" id="GO:0005251">
    <property type="term" value="F:delayed rectifier potassium channel activity"/>
    <property type="evidence" value="ECO:0007669"/>
    <property type="project" value="TreeGrafter"/>
</dbReference>